<evidence type="ECO:0000256" key="1">
    <source>
        <dbReference type="ARBA" id="ARBA00010646"/>
    </source>
</evidence>
<dbReference type="GO" id="GO:0016998">
    <property type="term" value="P:cell wall macromolecule catabolic process"/>
    <property type="evidence" value="ECO:0007669"/>
    <property type="project" value="InterPro"/>
</dbReference>
<dbReference type="CDD" id="cd00599">
    <property type="entry name" value="GH25_muramidase"/>
    <property type="match status" value="1"/>
</dbReference>
<evidence type="ECO:0000256" key="2">
    <source>
        <dbReference type="SAM" id="Phobius"/>
    </source>
</evidence>
<dbReference type="RefSeq" id="WP_059149597.1">
    <property type="nucleotide sequence ID" value="NZ_KQ130452.1"/>
</dbReference>
<evidence type="ECO:0000313" key="3">
    <source>
        <dbReference type="EMBL" id="KMS60160.1"/>
    </source>
</evidence>
<dbReference type="SUPFAM" id="SSF51445">
    <property type="entry name" value="(Trans)glycosidases"/>
    <property type="match status" value="1"/>
</dbReference>
<dbReference type="OrthoDB" id="9798192at2"/>
<dbReference type="EMBL" id="JACU01000001">
    <property type="protein sequence ID" value="KMS60160.1"/>
    <property type="molecule type" value="Genomic_DNA"/>
</dbReference>
<dbReference type="GO" id="GO:0003796">
    <property type="term" value="F:lysozyme activity"/>
    <property type="evidence" value="ECO:0007669"/>
    <property type="project" value="InterPro"/>
</dbReference>
<name>A0A0J8B1A5_9SPHN</name>
<protein>
    <submittedName>
        <fullName evidence="3">Lysozyme</fullName>
    </submittedName>
</protein>
<dbReference type="InterPro" id="IPR017853">
    <property type="entry name" value="GH"/>
</dbReference>
<proteinExistence type="inferred from homology"/>
<dbReference type="Gene3D" id="3.20.20.80">
    <property type="entry name" value="Glycosidases"/>
    <property type="match status" value="1"/>
</dbReference>
<sequence length="249" mass="27207">MAVRGARNGGKATRTNRKVGGASGHWRLRALGALLLAGIVGGAWGWWHLRHWTPERAIYGAQGVEVGADDGDISWKSLKAIGADFAYIDASASAFARDPRFVENFEAARSAGMQVGALHRYDPCQPAGTQAANFVTTVPRDAKLLPPAVELDMLADGCPVKVSDARVESELMTFLNQVETHTGKPVILKVTPAFQARYTIAHKLDRNLWLVRDRFTPSYAGRPWTMWTANSDLANEIAQGGLRWVVVQE</sequence>
<accession>A0A0J8B1A5</accession>
<keyword evidence="2" id="KW-0812">Transmembrane</keyword>
<dbReference type="PATRIC" id="fig|1114963.3.peg.52"/>
<dbReference type="GO" id="GO:0016052">
    <property type="term" value="P:carbohydrate catabolic process"/>
    <property type="evidence" value="ECO:0007669"/>
    <property type="project" value="TreeGrafter"/>
</dbReference>
<dbReference type="AlphaFoldDB" id="A0A0J8B1A5"/>
<dbReference type="GO" id="GO:0009253">
    <property type="term" value="P:peptidoglycan catabolic process"/>
    <property type="evidence" value="ECO:0007669"/>
    <property type="project" value="InterPro"/>
</dbReference>
<gene>
    <name evidence="3" type="ORF">V474_00265</name>
</gene>
<dbReference type="Pfam" id="PF01183">
    <property type="entry name" value="Glyco_hydro_25"/>
    <property type="match status" value="1"/>
</dbReference>
<dbReference type="PROSITE" id="PS51904">
    <property type="entry name" value="GLYCOSYL_HYDROL_F25_2"/>
    <property type="match status" value="1"/>
</dbReference>
<feature type="transmembrane region" description="Helical" evidence="2">
    <location>
        <begin position="26"/>
        <end position="47"/>
    </location>
</feature>
<dbReference type="Proteomes" id="UP000052268">
    <property type="component" value="Unassembled WGS sequence"/>
</dbReference>
<evidence type="ECO:0000313" key="4">
    <source>
        <dbReference type="Proteomes" id="UP000052268"/>
    </source>
</evidence>
<keyword evidence="2" id="KW-1133">Transmembrane helix</keyword>
<organism evidence="3 4">
    <name type="scientific">Novosphingobium barchaimii LL02</name>
    <dbReference type="NCBI Taxonomy" id="1114963"/>
    <lineage>
        <taxon>Bacteria</taxon>
        <taxon>Pseudomonadati</taxon>
        <taxon>Pseudomonadota</taxon>
        <taxon>Alphaproteobacteria</taxon>
        <taxon>Sphingomonadales</taxon>
        <taxon>Sphingomonadaceae</taxon>
        <taxon>Novosphingobium</taxon>
    </lineage>
</organism>
<keyword evidence="2" id="KW-0472">Membrane</keyword>
<keyword evidence="4" id="KW-1185">Reference proteome</keyword>
<dbReference type="InterPro" id="IPR002053">
    <property type="entry name" value="Glyco_hydro_25"/>
</dbReference>
<reference evidence="3 4" key="1">
    <citation type="journal article" date="2015" name="G3 (Bethesda)">
        <title>Insights into Ongoing Evolution of the Hexachlorocyclohexane Catabolic Pathway from Comparative Genomics of Ten Sphingomonadaceae Strains.</title>
        <authorList>
            <person name="Pearce S.L."/>
            <person name="Oakeshott J.G."/>
            <person name="Pandey G."/>
        </authorList>
    </citation>
    <scope>NUCLEOTIDE SEQUENCE [LARGE SCALE GENOMIC DNA]</scope>
    <source>
        <strain evidence="3 4">LL02</strain>
    </source>
</reference>
<dbReference type="PANTHER" id="PTHR34135:SF2">
    <property type="entry name" value="LYSOZYME"/>
    <property type="match status" value="1"/>
</dbReference>
<dbReference type="PANTHER" id="PTHR34135">
    <property type="entry name" value="LYSOZYME"/>
    <property type="match status" value="1"/>
</dbReference>
<comment type="similarity">
    <text evidence="1">Belongs to the glycosyl hydrolase 25 family.</text>
</comment>
<comment type="caution">
    <text evidence="3">The sequence shown here is derived from an EMBL/GenBank/DDBJ whole genome shotgun (WGS) entry which is preliminary data.</text>
</comment>